<dbReference type="InterPro" id="IPR009078">
    <property type="entry name" value="Ferritin-like_SF"/>
</dbReference>
<evidence type="ECO:0000313" key="2">
    <source>
        <dbReference type="EMBL" id="HFH27937.1"/>
    </source>
</evidence>
<dbReference type="Gene3D" id="1.20.1260.10">
    <property type="match status" value="1"/>
</dbReference>
<dbReference type="GO" id="GO:0016491">
    <property type="term" value="F:oxidoreductase activity"/>
    <property type="evidence" value="ECO:0007669"/>
    <property type="project" value="InterPro"/>
</dbReference>
<dbReference type="InterPro" id="IPR003251">
    <property type="entry name" value="Rr_diiron-bd_dom"/>
</dbReference>
<dbReference type="Pfam" id="PF02915">
    <property type="entry name" value="Rubrerythrin"/>
    <property type="match status" value="1"/>
</dbReference>
<dbReference type="PANTHER" id="PTHR33531">
    <property type="entry name" value="RUBRERYTHRIN SUBFAMILY"/>
    <property type="match status" value="1"/>
</dbReference>
<comment type="caution">
    <text evidence="2">The sequence shown here is derived from an EMBL/GenBank/DDBJ whole genome shotgun (WGS) entry which is preliminary data.</text>
</comment>
<organism evidence="2">
    <name type="scientific">Gracilinema caldarium</name>
    <dbReference type="NCBI Taxonomy" id="215591"/>
    <lineage>
        <taxon>Bacteria</taxon>
        <taxon>Pseudomonadati</taxon>
        <taxon>Spirochaetota</taxon>
        <taxon>Spirochaetia</taxon>
        <taxon>Spirochaetales</taxon>
        <taxon>Breznakiellaceae</taxon>
        <taxon>Gracilinema</taxon>
    </lineage>
</organism>
<dbReference type="AlphaFoldDB" id="A0A7C3E2X0"/>
<dbReference type="EMBL" id="DSVL01000006">
    <property type="protein sequence ID" value="HFH27937.1"/>
    <property type="molecule type" value="Genomic_DNA"/>
</dbReference>
<evidence type="ECO:0000259" key="1">
    <source>
        <dbReference type="Pfam" id="PF02915"/>
    </source>
</evidence>
<feature type="domain" description="Rubrerythrin diiron-binding" evidence="1">
    <location>
        <begin position="8"/>
        <end position="147"/>
    </location>
</feature>
<proteinExistence type="predicted"/>
<dbReference type="InterPro" id="IPR012347">
    <property type="entry name" value="Ferritin-like"/>
</dbReference>
<dbReference type="CDD" id="cd01045">
    <property type="entry name" value="Ferritin_like_AB"/>
    <property type="match status" value="1"/>
</dbReference>
<reference evidence="2" key="1">
    <citation type="journal article" date="2020" name="mSystems">
        <title>Genome- and Community-Level Interaction Insights into Carbon Utilization and Element Cycling Functions of Hydrothermarchaeota in Hydrothermal Sediment.</title>
        <authorList>
            <person name="Zhou Z."/>
            <person name="Liu Y."/>
            <person name="Xu W."/>
            <person name="Pan J."/>
            <person name="Luo Z.H."/>
            <person name="Li M."/>
        </authorList>
    </citation>
    <scope>NUCLEOTIDE SEQUENCE [LARGE SCALE GENOMIC DNA]</scope>
    <source>
        <strain evidence="2">SpSt-503</strain>
    </source>
</reference>
<dbReference type="GO" id="GO:0046872">
    <property type="term" value="F:metal ion binding"/>
    <property type="evidence" value="ECO:0007669"/>
    <property type="project" value="InterPro"/>
</dbReference>
<dbReference type="PANTHER" id="PTHR33531:SF7">
    <property type="entry name" value="HYPOTHETICAL MEMBRANE PROTEIN, CONSERVED"/>
    <property type="match status" value="1"/>
</dbReference>
<accession>A0A7C3E2X0</accession>
<protein>
    <recommendedName>
        <fullName evidence="1">Rubrerythrin diiron-binding domain-containing protein</fullName>
    </recommendedName>
</protein>
<sequence length="166" mass="19040">MNIQTLKEALLMGLKNEMDSVTVYADAAERTSGDVSSFFKTRSDEEKRHYNWLLEYYKKVQGGTIPNYDLTAEVFGLDTKSPLLTKDFINRLAADQHLVTAVTTATLMESTAIGFYRSAAEQAPNKELASFFTTLMKWEEKHYQELLSVQDELAQAWFEKQNFEPF</sequence>
<name>A0A7C3E2X0_9SPIR</name>
<dbReference type="SUPFAM" id="SSF47240">
    <property type="entry name" value="Ferritin-like"/>
    <property type="match status" value="1"/>
</dbReference>
<gene>
    <name evidence="2" type="ORF">ENS59_00250</name>
</gene>